<dbReference type="InterPro" id="IPR001638">
    <property type="entry name" value="Solute-binding_3/MltF_N"/>
</dbReference>
<dbReference type="NCBIfam" id="TIGR00254">
    <property type="entry name" value="GGDEF"/>
    <property type="match status" value="1"/>
</dbReference>
<dbReference type="SMART" id="SM00267">
    <property type="entry name" value="GGDEF"/>
    <property type="match status" value="1"/>
</dbReference>
<dbReference type="Gene3D" id="3.40.190.10">
    <property type="entry name" value="Periplasmic binding protein-like II"/>
    <property type="match status" value="2"/>
</dbReference>
<dbReference type="Pfam" id="PF00990">
    <property type="entry name" value="GGDEF"/>
    <property type="match status" value="1"/>
</dbReference>
<dbReference type="PANTHER" id="PTHR45138">
    <property type="entry name" value="REGULATORY COMPONENTS OF SENSORY TRANSDUCTION SYSTEM"/>
    <property type="match status" value="1"/>
</dbReference>
<dbReference type="RefSeq" id="WP_265617483.1">
    <property type="nucleotide sequence ID" value="NZ_JAPFRD010000010.1"/>
</dbReference>
<gene>
    <name evidence="4" type="ORF">OPS25_09575</name>
</gene>
<dbReference type="CDD" id="cd01949">
    <property type="entry name" value="GGDEF"/>
    <property type="match status" value="1"/>
</dbReference>
<dbReference type="SUPFAM" id="SSF53850">
    <property type="entry name" value="Periplasmic binding protein-like II"/>
    <property type="match status" value="1"/>
</dbReference>
<comment type="catalytic activity">
    <reaction evidence="2">
        <text>2 GTP = 3',3'-c-di-GMP + 2 diphosphate</text>
        <dbReference type="Rhea" id="RHEA:24898"/>
        <dbReference type="ChEBI" id="CHEBI:33019"/>
        <dbReference type="ChEBI" id="CHEBI:37565"/>
        <dbReference type="ChEBI" id="CHEBI:58805"/>
        <dbReference type="EC" id="2.7.7.65"/>
    </reaction>
</comment>
<protein>
    <recommendedName>
        <fullName evidence="1">diguanylate cyclase</fullName>
        <ecNumber evidence="1">2.7.7.65</ecNumber>
    </recommendedName>
</protein>
<dbReference type="SMART" id="SM00062">
    <property type="entry name" value="PBPb"/>
    <property type="match status" value="1"/>
</dbReference>
<dbReference type="InterPro" id="IPR043128">
    <property type="entry name" value="Rev_trsase/Diguanyl_cyclase"/>
</dbReference>
<dbReference type="PROSITE" id="PS50887">
    <property type="entry name" value="GGDEF"/>
    <property type="match status" value="1"/>
</dbReference>
<dbReference type="CDD" id="cd13708">
    <property type="entry name" value="PBP2_BvgS_like_1"/>
    <property type="match status" value="1"/>
</dbReference>
<dbReference type="EMBL" id="JAPFRD010000010">
    <property type="protein sequence ID" value="MCW8108742.1"/>
    <property type="molecule type" value="Genomic_DNA"/>
</dbReference>
<evidence type="ECO:0000313" key="5">
    <source>
        <dbReference type="Proteomes" id="UP001142810"/>
    </source>
</evidence>
<dbReference type="InterPro" id="IPR000160">
    <property type="entry name" value="GGDEF_dom"/>
</dbReference>
<evidence type="ECO:0000256" key="1">
    <source>
        <dbReference type="ARBA" id="ARBA00012528"/>
    </source>
</evidence>
<dbReference type="EC" id="2.7.7.65" evidence="1"/>
<dbReference type="InterPro" id="IPR050469">
    <property type="entry name" value="Diguanylate_Cyclase"/>
</dbReference>
<evidence type="ECO:0000256" key="2">
    <source>
        <dbReference type="ARBA" id="ARBA00034247"/>
    </source>
</evidence>
<evidence type="ECO:0000259" key="3">
    <source>
        <dbReference type="PROSITE" id="PS50887"/>
    </source>
</evidence>
<dbReference type="Gene3D" id="3.30.70.270">
    <property type="match status" value="1"/>
</dbReference>
<comment type="caution">
    <text evidence="4">The sequence shown here is derived from an EMBL/GenBank/DDBJ whole genome shotgun (WGS) entry which is preliminary data.</text>
</comment>
<keyword evidence="5" id="KW-1185">Reference proteome</keyword>
<reference evidence="4" key="1">
    <citation type="submission" date="2022-11" db="EMBL/GenBank/DDBJ databases">
        <title>Alteromonas sp. nov., isolated from sea water of the Qingdao.</title>
        <authorList>
            <person name="Wang Q."/>
        </authorList>
    </citation>
    <scope>NUCLEOTIDE SEQUENCE</scope>
    <source>
        <strain evidence="4">ASW11-7</strain>
    </source>
</reference>
<evidence type="ECO:0000313" key="4">
    <source>
        <dbReference type="EMBL" id="MCW8108742.1"/>
    </source>
</evidence>
<organism evidence="4 5">
    <name type="scientific">Alteromonas aquimaris</name>
    <dbReference type="NCBI Taxonomy" id="2998417"/>
    <lineage>
        <taxon>Bacteria</taxon>
        <taxon>Pseudomonadati</taxon>
        <taxon>Pseudomonadota</taxon>
        <taxon>Gammaproteobacteria</taxon>
        <taxon>Alteromonadales</taxon>
        <taxon>Alteromonadaceae</taxon>
        <taxon>Alteromonas/Salinimonas group</taxon>
        <taxon>Alteromonas</taxon>
    </lineage>
</organism>
<proteinExistence type="predicted"/>
<accession>A0ABT3P7K0</accession>
<dbReference type="Pfam" id="PF00497">
    <property type="entry name" value="SBP_bac_3"/>
    <property type="match status" value="1"/>
</dbReference>
<name>A0ABT3P7K0_9ALTE</name>
<sequence>MAVWSITIQAQEKDIITYCIDPDWMPYEALRNGAHIGMSADYLALITELTDIRFEFIQTESWQQSVDFVKHGACMMVTLINSTPTNKQFLTFSYPYLEAPNVLIAQEGTPVIQGYSGVGNRVLGIVEGYRHAEYLARYYPSVQVEYVSSEKEGLQKVADGSIDVMVGALLSVNVNINALGAHSLKVVGYAEPFDSLRFGVNKNFTTTLERLNAALNAIPESRKVEIYKRWNTTLVHNESSSMTVLATIAVGGLSLFLMIWYRNTKHKWLSQLNNKTAEVESLQSILLEKDRTLEFLSNHDTVTGLYNRTHMMHKAQEEISRFQRFHSATSLIAVEVVKNSRGSHSQRSNEFENKLKFVAGICLATVREVDIAARWSEEQFIILCPQTTISEAKALADRLMNELRNQSSVDEERLQIAVGVASLHGNETFIEWYDRAAKALYHSRRKGFNVVCLAD</sequence>
<dbReference type="SUPFAM" id="SSF55073">
    <property type="entry name" value="Nucleotide cyclase"/>
    <property type="match status" value="1"/>
</dbReference>
<dbReference type="PANTHER" id="PTHR45138:SF9">
    <property type="entry name" value="DIGUANYLATE CYCLASE DGCM-RELATED"/>
    <property type="match status" value="1"/>
</dbReference>
<dbReference type="Proteomes" id="UP001142810">
    <property type="component" value="Unassembled WGS sequence"/>
</dbReference>
<dbReference type="InterPro" id="IPR029787">
    <property type="entry name" value="Nucleotide_cyclase"/>
</dbReference>
<feature type="domain" description="GGDEF" evidence="3">
    <location>
        <begin position="325"/>
        <end position="455"/>
    </location>
</feature>